<feature type="region of interest" description="Disordered" evidence="1">
    <location>
        <begin position="20"/>
        <end position="50"/>
    </location>
</feature>
<name>A0A067SGH0_GALM3</name>
<dbReference type="Proteomes" id="UP000027222">
    <property type="component" value="Unassembled WGS sequence"/>
</dbReference>
<protein>
    <submittedName>
        <fullName evidence="2">Uncharacterized protein</fullName>
    </submittedName>
</protein>
<evidence type="ECO:0000256" key="1">
    <source>
        <dbReference type="SAM" id="MobiDB-lite"/>
    </source>
</evidence>
<evidence type="ECO:0000313" key="2">
    <source>
        <dbReference type="EMBL" id="KDR65853.1"/>
    </source>
</evidence>
<dbReference type="EMBL" id="KL142431">
    <property type="protein sequence ID" value="KDR65853.1"/>
    <property type="molecule type" value="Genomic_DNA"/>
</dbReference>
<accession>A0A067SGH0</accession>
<dbReference type="HOGENOM" id="CLU_1461423_0_0_1"/>
<sequence length="185" mass="20105">MPPTRGVCLRCMFISQKHKNGSKRLTANQTSHPASSTAPPIPLASPSQDRRPAIRRSQLFTISCSSRCPHCQLLPPLSFVRSAAGAEAAGGNGMRVRVLQLEAWAKNDVPTYTPRSCDTDNDPDYPVAVGISIFLRPPALLIFAASWILSLGRVCQYPCVAVQEDAPRDASSITVKHRALREVEA</sequence>
<keyword evidence="3" id="KW-1185">Reference proteome</keyword>
<gene>
    <name evidence="2" type="ORF">GALMADRAFT_1217043</name>
</gene>
<dbReference type="AlphaFoldDB" id="A0A067SGH0"/>
<evidence type="ECO:0000313" key="3">
    <source>
        <dbReference type="Proteomes" id="UP000027222"/>
    </source>
</evidence>
<proteinExistence type="predicted"/>
<organism evidence="2 3">
    <name type="scientific">Galerina marginata (strain CBS 339.88)</name>
    <dbReference type="NCBI Taxonomy" id="685588"/>
    <lineage>
        <taxon>Eukaryota</taxon>
        <taxon>Fungi</taxon>
        <taxon>Dikarya</taxon>
        <taxon>Basidiomycota</taxon>
        <taxon>Agaricomycotina</taxon>
        <taxon>Agaricomycetes</taxon>
        <taxon>Agaricomycetidae</taxon>
        <taxon>Agaricales</taxon>
        <taxon>Agaricineae</taxon>
        <taxon>Strophariaceae</taxon>
        <taxon>Galerina</taxon>
    </lineage>
</organism>
<reference evidence="3" key="1">
    <citation type="journal article" date="2014" name="Proc. Natl. Acad. Sci. U.S.A.">
        <title>Extensive sampling of basidiomycete genomes demonstrates inadequacy of the white-rot/brown-rot paradigm for wood decay fungi.</title>
        <authorList>
            <person name="Riley R."/>
            <person name="Salamov A.A."/>
            <person name="Brown D.W."/>
            <person name="Nagy L.G."/>
            <person name="Floudas D."/>
            <person name="Held B.W."/>
            <person name="Levasseur A."/>
            <person name="Lombard V."/>
            <person name="Morin E."/>
            <person name="Otillar R."/>
            <person name="Lindquist E.A."/>
            <person name="Sun H."/>
            <person name="LaButti K.M."/>
            <person name="Schmutz J."/>
            <person name="Jabbour D."/>
            <person name="Luo H."/>
            <person name="Baker S.E."/>
            <person name="Pisabarro A.G."/>
            <person name="Walton J.D."/>
            <person name="Blanchette R.A."/>
            <person name="Henrissat B."/>
            <person name="Martin F."/>
            <person name="Cullen D."/>
            <person name="Hibbett D.S."/>
            <person name="Grigoriev I.V."/>
        </authorList>
    </citation>
    <scope>NUCLEOTIDE SEQUENCE [LARGE SCALE GENOMIC DNA]</scope>
    <source>
        <strain evidence="3">CBS 339.88</strain>
    </source>
</reference>
<feature type="compositionally biased region" description="Polar residues" evidence="1">
    <location>
        <begin position="23"/>
        <end position="38"/>
    </location>
</feature>